<dbReference type="Proteomes" id="UP000694255">
    <property type="component" value="Unassembled WGS sequence"/>
</dbReference>
<feature type="signal peptide" evidence="11">
    <location>
        <begin position="1"/>
        <end position="23"/>
    </location>
</feature>
<evidence type="ECO:0000256" key="4">
    <source>
        <dbReference type="ARBA" id="ARBA00022824"/>
    </source>
</evidence>
<proteinExistence type="inferred from homology"/>
<gene>
    <name evidence="12" type="ORF">J8A68_004802</name>
</gene>
<evidence type="ECO:0000256" key="3">
    <source>
        <dbReference type="ARBA" id="ARBA00022729"/>
    </source>
</evidence>
<comment type="function">
    <text evidence="7">Is probably involved in a pathway contributing to genomic integrity.</text>
</comment>
<evidence type="ECO:0000256" key="1">
    <source>
        <dbReference type="ARBA" id="ARBA00004115"/>
    </source>
</evidence>
<evidence type="ECO:0000256" key="7">
    <source>
        <dbReference type="ARBA" id="ARBA00037565"/>
    </source>
</evidence>
<comment type="subcellular location">
    <subcellularLocation>
        <location evidence="1">Endoplasmic reticulum membrane</location>
        <topology evidence="1">Single-pass type I membrane protein</topology>
    </subcellularLocation>
</comment>
<accession>A0A8J5Q4Z0</accession>
<evidence type="ECO:0000313" key="12">
    <source>
        <dbReference type="EMBL" id="KAG7661649.1"/>
    </source>
</evidence>
<evidence type="ECO:0000256" key="6">
    <source>
        <dbReference type="ARBA" id="ARBA00023136"/>
    </source>
</evidence>
<evidence type="ECO:0000313" key="13">
    <source>
        <dbReference type="Proteomes" id="UP000694255"/>
    </source>
</evidence>
<feature type="compositionally biased region" description="Polar residues" evidence="9">
    <location>
        <begin position="204"/>
        <end position="222"/>
    </location>
</feature>
<evidence type="ECO:0000256" key="9">
    <source>
        <dbReference type="SAM" id="MobiDB-lite"/>
    </source>
</evidence>
<keyword evidence="3 11" id="KW-0732">Signal</keyword>
<name>A0A8J5Q4Z0_9ASCO</name>
<keyword evidence="2 10" id="KW-0812">Transmembrane</keyword>
<sequence length="240" mass="25650">MKFSTIFSTLAVIATAAIRPAVAYEMTEEHPVDIVVDFQIRESPEIGASDVANWFNGDTVTIAYEVQNNEKSEVNIIGVTGQFKNPITGEIITNLTTGKVGPLAIASGESSGFEQTIGVNLIPGNYELVPFVFFAHEDVVKVLPVRGQLVTVADAPVSLFDPRLILVELILIASAAGALYLGYEIWGKKYIRGTAPVQARKAASPSSGVSSGRGTPSGSSYDVNWIPEGHLKQTKTKKVA</sequence>
<dbReference type="GeneID" id="73471602"/>
<dbReference type="PANTHER" id="PTHR12924">
    <property type="entry name" value="TRANSLOCON-ASSOCIATED PROTEIN, ALPHA SUBUNIT"/>
    <property type="match status" value="1"/>
</dbReference>
<feature type="chain" id="PRO_5035285996" evidence="11">
    <location>
        <begin position="24"/>
        <end position="240"/>
    </location>
</feature>
<evidence type="ECO:0000256" key="2">
    <source>
        <dbReference type="ARBA" id="ARBA00022692"/>
    </source>
</evidence>
<dbReference type="Pfam" id="PF03896">
    <property type="entry name" value="TRAP_alpha"/>
    <property type="match status" value="1"/>
</dbReference>
<dbReference type="RefSeq" id="XP_049261882.1">
    <property type="nucleotide sequence ID" value="XM_049408801.1"/>
</dbReference>
<dbReference type="InterPro" id="IPR005595">
    <property type="entry name" value="TRAP_alpha"/>
</dbReference>
<dbReference type="OrthoDB" id="1926781at2759"/>
<dbReference type="GO" id="GO:0005789">
    <property type="term" value="C:endoplasmic reticulum membrane"/>
    <property type="evidence" value="ECO:0007669"/>
    <property type="project" value="UniProtKB-SubCell"/>
</dbReference>
<organism evidence="12 13">
    <name type="scientific">[Candida] subhashii</name>
    <dbReference type="NCBI Taxonomy" id="561895"/>
    <lineage>
        <taxon>Eukaryota</taxon>
        <taxon>Fungi</taxon>
        <taxon>Dikarya</taxon>
        <taxon>Ascomycota</taxon>
        <taxon>Saccharomycotina</taxon>
        <taxon>Pichiomycetes</taxon>
        <taxon>Debaryomycetaceae</taxon>
        <taxon>Spathaspora</taxon>
    </lineage>
</organism>
<evidence type="ECO:0000256" key="10">
    <source>
        <dbReference type="SAM" id="Phobius"/>
    </source>
</evidence>
<keyword evidence="5 10" id="KW-1133">Transmembrane helix</keyword>
<feature type="transmembrane region" description="Helical" evidence="10">
    <location>
        <begin position="164"/>
        <end position="183"/>
    </location>
</feature>
<evidence type="ECO:0000256" key="5">
    <source>
        <dbReference type="ARBA" id="ARBA00022989"/>
    </source>
</evidence>
<comment type="similarity">
    <text evidence="8">Belongs to the IRC22 family.</text>
</comment>
<dbReference type="EMBL" id="JAGSYN010000215">
    <property type="protein sequence ID" value="KAG7661649.1"/>
    <property type="molecule type" value="Genomic_DNA"/>
</dbReference>
<dbReference type="PANTHER" id="PTHR12924:SF0">
    <property type="entry name" value="TRANSLOCON-ASSOCIATED PROTEIN SUBUNIT ALPHA"/>
    <property type="match status" value="1"/>
</dbReference>
<keyword evidence="13" id="KW-1185">Reference proteome</keyword>
<keyword evidence="4" id="KW-0256">Endoplasmic reticulum</keyword>
<dbReference type="AlphaFoldDB" id="A0A8J5Q4Z0"/>
<evidence type="ECO:0000256" key="8">
    <source>
        <dbReference type="ARBA" id="ARBA00038311"/>
    </source>
</evidence>
<evidence type="ECO:0000256" key="11">
    <source>
        <dbReference type="SAM" id="SignalP"/>
    </source>
</evidence>
<protein>
    <submittedName>
        <fullName evidence="12">IRC22</fullName>
    </submittedName>
</protein>
<keyword evidence="6 10" id="KW-0472">Membrane</keyword>
<comment type="caution">
    <text evidence="12">The sequence shown here is derived from an EMBL/GenBank/DDBJ whole genome shotgun (WGS) entry which is preliminary data.</text>
</comment>
<reference evidence="12 13" key="1">
    <citation type="journal article" date="2021" name="DNA Res.">
        <title>Genome analysis of Candida subhashii reveals its hybrid nature and dual mitochondrial genome conformations.</title>
        <authorList>
            <person name="Mixao V."/>
            <person name="Hegedusova E."/>
            <person name="Saus E."/>
            <person name="Pryszcz L.P."/>
            <person name="Cillingova A."/>
            <person name="Nosek J."/>
            <person name="Gabaldon T."/>
        </authorList>
    </citation>
    <scope>NUCLEOTIDE SEQUENCE [LARGE SCALE GENOMIC DNA]</scope>
    <source>
        <strain evidence="12 13">CBS 10753</strain>
    </source>
</reference>
<feature type="region of interest" description="Disordered" evidence="9">
    <location>
        <begin position="202"/>
        <end position="240"/>
    </location>
</feature>